<dbReference type="InterPro" id="IPR052427">
    <property type="entry name" value="Glycosyltrans_GT2/GT47"/>
</dbReference>
<comment type="caution">
    <text evidence="9">The sequence shown here is derived from an EMBL/GenBank/DDBJ whole genome shotgun (WGS) entry which is preliminary data.</text>
</comment>
<sequence>MRVCHAAALCGGRAAVAAKSPAAGFAGRADDLRRHPFKKCSAWIGTGSDAEPVERVAHDREHGRCGGVRPARPGFARQHERQTGRKAADSREHIDRYQTLRHQAVDRSRAGKPLACFPSSCTSPAVAVLGSRAAANVVAALRPAGEQGCCTAALAPGSAPCRGMARLYRYVRLIVNLISHWTFRPIPIPNDPSYDQADVTVVIPTLFDEDTTETLRSTILSCLDTDPAEVIIVTIHSRLARASSFIESLKCPRVRVVSVEHANKRMQMCEAIPQVRTSITVLVDDDVTWPSTILPWILAPFEDPVIGGVGTSQRLHRAKDATISQRVWNFLGAIYLERRNFDISACTHMDGGVPCMSGRTVAYRSEILQDENFLYGFTHETWKTYLLNADDDNFMTRWMVNHGWKTYIQYHKQAELRTTLEDNHKFWYQCLRWSRSNWRSNWTSMFIERNIWAYVLPRIQPRAEIPNLCSAIAAARGTSLLTSPGNNRGAPMPFI</sequence>
<evidence type="ECO:0000256" key="5">
    <source>
        <dbReference type="ARBA" id="ARBA00022989"/>
    </source>
</evidence>
<dbReference type="SUPFAM" id="SSF53448">
    <property type="entry name" value="Nucleotide-diphospho-sugar transferases"/>
    <property type="match status" value="1"/>
</dbReference>
<name>A0A5N6KS65_9ROSI</name>
<keyword evidence="10" id="KW-1185">Reference proteome</keyword>
<evidence type="ECO:0000256" key="3">
    <source>
        <dbReference type="ARBA" id="ARBA00022679"/>
    </source>
</evidence>
<keyword evidence="2" id="KW-0328">Glycosyltransferase</keyword>
<dbReference type="CDD" id="cd06434">
    <property type="entry name" value="GT2_HAS"/>
    <property type="match status" value="1"/>
</dbReference>
<reference evidence="9 10" key="1">
    <citation type="submission" date="2019-06" db="EMBL/GenBank/DDBJ databases">
        <title>A chromosomal-level reference genome of Carpinus fangiana (Coryloideae, Betulaceae).</title>
        <authorList>
            <person name="Yang X."/>
            <person name="Wang Z."/>
            <person name="Zhang L."/>
            <person name="Hao G."/>
            <person name="Liu J."/>
            <person name="Yang Y."/>
        </authorList>
    </citation>
    <scope>NUCLEOTIDE SEQUENCE [LARGE SCALE GENOMIC DNA]</scope>
    <source>
        <strain evidence="9">Cfa_2016G</strain>
        <tissue evidence="9">Leaf</tissue>
    </source>
</reference>
<evidence type="ECO:0000313" key="9">
    <source>
        <dbReference type="EMBL" id="KAB8338751.1"/>
    </source>
</evidence>
<dbReference type="Proteomes" id="UP000327013">
    <property type="component" value="Unassembled WGS sequence"/>
</dbReference>
<accession>A0A5N6KS65</accession>
<protein>
    <submittedName>
        <fullName evidence="9">Uncharacterized protein</fullName>
    </submittedName>
</protein>
<dbReference type="EMBL" id="VIBQ01000010">
    <property type="protein sequence ID" value="KAB8338751.1"/>
    <property type="molecule type" value="Genomic_DNA"/>
</dbReference>
<evidence type="ECO:0000256" key="1">
    <source>
        <dbReference type="ARBA" id="ARBA00004370"/>
    </source>
</evidence>
<dbReference type="AlphaFoldDB" id="A0A5N6KS65"/>
<dbReference type="GO" id="GO:0016757">
    <property type="term" value="F:glycosyltransferase activity"/>
    <property type="evidence" value="ECO:0007669"/>
    <property type="project" value="UniProtKB-KW"/>
</dbReference>
<dbReference type="PANTHER" id="PTHR47844">
    <property type="entry name" value="SYNTHASE CPS1, PUTATIVE (AFU_ORTHOLOGUE AFUA_7G02500)-RELATED"/>
    <property type="match status" value="1"/>
</dbReference>
<evidence type="ECO:0000256" key="8">
    <source>
        <dbReference type="SAM" id="MobiDB-lite"/>
    </source>
</evidence>
<dbReference type="Pfam" id="PF13641">
    <property type="entry name" value="Glyco_tranf_2_3"/>
    <property type="match status" value="1"/>
</dbReference>
<dbReference type="OrthoDB" id="2849215at2759"/>
<proteinExistence type="predicted"/>
<keyword evidence="6" id="KW-0472">Membrane</keyword>
<evidence type="ECO:0000256" key="2">
    <source>
        <dbReference type="ARBA" id="ARBA00022676"/>
    </source>
</evidence>
<keyword evidence="3" id="KW-0808">Transferase</keyword>
<comment type="subcellular location">
    <subcellularLocation>
        <location evidence="1">Membrane</location>
    </subcellularLocation>
</comment>
<keyword evidence="7" id="KW-0325">Glycoprotein</keyword>
<feature type="region of interest" description="Disordered" evidence="8">
    <location>
        <begin position="67"/>
        <end position="90"/>
    </location>
</feature>
<gene>
    <name evidence="9" type="ORF">FH972_021696</name>
</gene>
<dbReference type="PANTHER" id="PTHR47844:SF1">
    <property type="entry name" value="EXOSTOSIN-LIKE 2"/>
    <property type="match status" value="1"/>
</dbReference>
<evidence type="ECO:0000256" key="7">
    <source>
        <dbReference type="ARBA" id="ARBA00023180"/>
    </source>
</evidence>
<organism evidence="9 10">
    <name type="scientific">Carpinus fangiana</name>
    <dbReference type="NCBI Taxonomy" id="176857"/>
    <lineage>
        <taxon>Eukaryota</taxon>
        <taxon>Viridiplantae</taxon>
        <taxon>Streptophyta</taxon>
        <taxon>Embryophyta</taxon>
        <taxon>Tracheophyta</taxon>
        <taxon>Spermatophyta</taxon>
        <taxon>Magnoliopsida</taxon>
        <taxon>eudicotyledons</taxon>
        <taxon>Gunneridae</taxon>
        <taxon>Pentapetalae</taxon>
        <taxon>rosids</taxon>
        <taxon>fabids</taxon>
        <taxon>Fagales</taxon>
        <taxon>Betulaceae</taxon>
        <taxon>Carpinus</taxon>
    </lineage>
</organism>
<evidence type="ECO:0000256" key="6">
    <source>
        <dbReference type="ARBA" id="ARBA00023136"/>
    </source>
</evidence>
<evidence type="ECO:0000256" key="4">
    <source>
        <dbReference type="ARBA" id="ARBA00022692"/>
    </source>
</evidence>
<dbReference type="GO" id="GO:0016020">
    <property type="term" value="C:membrane"/>
    <property type="evidence" value="ECO:0007669"/>
    <property type="project" value="UniProtKB-SubCell"/>
</dbReference>
<feature type="compositionally biased region" description="Basic and acidic residues" evidence="8">
    <location>
        <begin position="77"/>
        <end position="90"/>
    </location>
</feature>
<keyword evidence="5" id="KW-1133">Transmembrane helix</keyword>
<keyword evidence="4" id="KW-0812">Transmembrane</keyword>
<dbReference type="Gene3D" id="3.90.550.10">
    <property type="entry name" value="Spore Coat Polysaccharide Biosynthesis Protein SpsA, Chain A"/>
    <property type="match status" value="1"/>
</dbReference>
<dbReference type="InterPro" id="IPR029044">
    <property type="entry name" value="Nucleotide-diphossugar_trans"/>
</dbReference>
<evidence type="ECO:0000313" key="10">
    <source>
        <dbReference type="Proteomes" id="UP000327013"/>
    </source>
</evidence>